<dbReference type="InterPro" id="IPR037069">
    <property type="entry name" value="AcylCoA_DH/ox_N_sf"/>
</dbReference>
<evidence type="ECO:0000259" key="9">
    <source>
        <dbReference type="Pfam" id="PF02771"/>
    </source>
</evidence>
<evidence type="ECO:0000256" key="1">
    <source>
        <dbReference type="ARBA" id="ARBA00001974"/>
    </source>
</evidence>
<dbReference type="InterPro" id="IPR006091">
    <property type="entry name" value="Acyl-CoA_Oxase/DH_mid-dom"/>
</dbReference>
<evidence type="ECO:0000256" key="4">
    <source>
        <dbReference type="ARBA" id="ARBA00022827"/>
    </source>
</evidence>
<dbReference type="Proteomes" id="UP001176468">
    <property type="component" value="Unassembled WGS sequence"/>
</dbReference>
<evidence type="ECO:0000259" key="7">
    <source>
        <dbReference type="Pfam" id="PF00441"/>
    </source>
</evidence>
<dbReference type="PANTHER" id="PTHR43292">
    <property type="entry name" value="ACYL-COA DEHYDROGENASE"/>
    <property type="match status" value="1"/>
</dbReference>
<dbReference type="InterPro" id="IPR046373">
    <property type="entry name" value="Acyl-CoA_Oxase/DH_mid-dom_sf"/>
</dbReference>
<evidence type="ECO:0000256" key="3">
    <source>
        <dbReference type="ARBA" id="ARBA00022630"/>
    </source>
</evidence>
<comment type="caution">
    <text evidence="10">The sequence shown here is derived from an EMBL/GenBank/DDBJ whole genome shotgun (WGS) entry which is preliminary data.</text>
</comment>
<dbReference type="EMBL" id="JAUQSZ010000004">
    <property type="protein sequence ID" value="MDO7842080.1"/>
    <property type="molecule type" value="Genomic_DNA"/>
</dbReference>
<dbReference type="InterPro" id="IPR013786">
    <property type="entry name" value="AcylCoA_DH/ox_N"/>
</dbReference>
<dbReference type="Gene3D" id="1.10.540.10">
    <property type="entry name" value="Acyl-CoA dehydrogenase/oxidase, N-terminal domain"/>
    <property type="match status" value="1"/>
</dbReference>
<dbReference type="Pfam" id="PF00441">
    <property type="entry name" value="Acyl-CoA_dh_1"/>
    <property type="match status" value="1"/>
</dbReference>
<keyword evidence="11" id="KW-1185">Reference proteome</keyword>
<keyword evidence="3 6" id="KW-0285">Flavoprotein</keyword>
<evidence type="ECO:0000256" key="2">
    <source>
        <dbReference type="ARBA" id="ARBA00009347"/>
    </source>
</evidence>
<dbReference type="PANTHER" id="PTHR43292:SF4">
    <property type="entry name" value="ACYL-COA DEHYDROGENASE FADE34"/>
    <property type="match status" value="1"/>
</dbReference>
<feature type="domain" description="Acyl-CoA dehydrogenase/oxidase C-terminal" evidence="7">
    <location>
        <begin position="234"/>
        <end position="386"/>
    </location>
</feature>
<organism evidence="10 11">
    <name type="scientific">Sphingomonas immobilis</name>
    <dbReference type="NCBI Taxonomy" id="3063997"/>
    <lineage>
        <taxon>Bacteria</taxon>
        <taxon>Pseudomonadati</taxon>
        <taxon>Pseudomonadota</taxon>
        <taxon>Alphaproteobacteria</taxon>
        <taxon>Sphingomonadales</taxon>
        <taxon>Sphingomonadaceae</taxon>
        <taxon>Sphingomonas</taxon>
    </lineage>
</organism>
<feature type="domain" description="Acyl-CoA dehydrogenase/oxidase N-terminal" evidence="9">
    <location>
        <begin position="6"/>
        <end position="124"/>
    </location>
</feature>
<dbReference type="Gene3D" id="2.40.110.10">
    <property type="entry name" value="Butyryl-CoA Dehydrogenase, subunit A, domain 2"/>
    <property type="match status" value="1"/>
</dbReference>
<dbReference type="RefSeq" id="WP_304560550.1">
    <property type="nucleotide sequence ID" value="NZ_JAUQSZ010000004.1"/>
</dbReference>
<keyword evidence="5 6" id="KW-0560">Oxidoreductase</keyword>
<feature type="domain" description="Acyl-CoA oxidase/dehydrogenase middle" evidence="8">
    <location>
        <begin position="128"/>
        <end position="220"/>
    </location>
</feature>
<gene>
    <name evidence="10" type="ORF">Q5H94_07070</name>
</gene>
<evidence type="ECO:0000256" key="6">
    <source>
        <dbReference type="RuleBase" id="RU362125"/>
    </source>
</evidence>
<keyword evidence="4 6" id="KW-0274">FAD</keyword>
<accession>A0ABT8ZWY2</accession>
<dbReference type="InterPro" id="IPR009075">
    <property type="entry name" value="AcylCo_DH/oxidase_C"/>
</dbReference>
<dbReference type="Pfam" id="PF02770">
    <property type="entry name" value="Acyl-CoA_dh_M"/>
    <property type="match status" value="1"/>
</dbReference>
<evidence type="ECO:0000313" key="10">
    <source>
        <dbReference type="EMBL" id="MDO7842080.1"/>
    </source>
</evidence>
<dbReference type="Pfam" id="PF02771">
    <property type="entry name" value="Acyl-CoA_dh_N"/>
    <property type="match status" value="1"/>
</dbReference>
<reference evidence="10" key="1">
    <citation type="submission" date="2023-07" db="EMBL/GenBank/DDBJ databases">
        <authorList>
            <person name="Kim M.K."/>
        </authorList>
    </citation>
    <scope>NUCLEOTIDE SEQUENCE</scope>
    <source>
        <strain evidence="10">CA1-15</strain>
    </source>
</reference>
<comment type="cofactor">
    <cofactor evidence="1 6">
        <name>FAD</name>
        <dbReference type="ChEBI" id="CHEBI:57692"/>
    </cofactor>
</comment>
<dbReference type="SUPFAM" id="SSF56645">
    <property type="entry name" value="Acyl-CoA dehydrogenase NM domain-like"/>
    <property type="match status" value="1"/>
</dbReference>
<evidence type="ECO:0000259" key="8">
    <source>
        <dbReference type="Pfam" id="PF02770"/>
    </source>
</evidence>
<sequence>MDFNDTPEEATFRAEARSWLAANAPDFIIKAGETLSDAEEVARGRAWQARLAEGGYAGILLPKSLGGRGGTIMEATVFGEEEGEYHLPKGPYIGIGLGMALPVIHKHGTPEQIEKFAAGTLKGEITWCQLFSEPAAGSDLAGIRTKAVKDGDEWVVNGQKVWSSWAHHADWGILIVRTDPTVPKHKGLSFFVVDMKTPGIDVRPIRQISGLSDFNETFFTDARIPDANRIGAVGEGWACAMTVLMGERLNQGGEGKHGGIGALIAYAADTPRDGGTALDSSAVRVSLAAAYAEERAERYFQARLRTMVSRGENPGALASVVKLAYTNRYQKTSGLAMELRGLAGLAPPEGDTETQRIQYDYIWSTALRVAGGADEVLRNQISERILGMPGEIRTDKNVPFDQL</sequence>
<proteinExistence type="inferred from homology"/>
<dbReference type="SUPFAM" id="SSF47203">
    <property type="entry name" value="Acyl-CoA dehydrogenase C-terminal domain-like"/>
    <property type="match status" value="1"/>
</dbReference>
<dbReference type="InterPro" id="IPR036250">
    <property type="entry name" value="AcylCo_DH-like_C"/>
</dbReference>
<dbReference type="InterPro" id="IPR009100">
    <property type="entry name" value="AcylCoA_DH/oxidase_NM_dom_sf"/>
</dbReference>
<evidence type="ECO:0000313" key="11">
    <source>
        <dbReference type="Proteomes" id="UP001176468"/>
    </source>
</evidence>
<comment type="similarity">
    <text evidence="2 6">Belongs to the acyl-CoA dehydrogenase family.</text>
</comment>
<protein>
    <submittedName>
        <fullName evidence="10">Acyl-CoA dehydrogenase family protein</fullName>
    </submittedName>
</protein>
<dbReference type="Gene3D" id="1.20.140.10">
    <property type="entry name" value="Butyryl-CoA Dehydrogenase, subunit A, domain 3"/>
    <property type="match status" value="1"/>
</dbReference>
<evidence type="ECO:0000256" key="5">
    <source>
        <dbReference type="ARBA" id="ARBA00023002"/>
    </source>
</evidence>
<name>A0ABT8ZWY2_9SPHN</name>
<dbReference type="InterPro" id="IPR052161">
    <property type="entry name" value="Mycobact_Acyl-CoA_DH"/>
</dbReference>